<organism evidence="1 2">
    <name type="scientific">Ranitomeya imitator</name>
    <name type="common">mimic poison frog</name>
    <dbReference type="NCBI Taxonomy" id="111125"/>
    <lineage>
        <taxon>Eukaryota</taxon>
        <taxon>Metazoa</taxon>
        <taxon>Chordata</taxon>
        <taxon>Craniata</taxon>
        <taxon>Vertebrata</taxon>
        <taxon>Euteleostomi</taxon>
        <taxon>Amphibia</taxon>
        <taxon>Batrachia</taxon>
        <taxon>Anura</taxon>
        <taxon>Neobatrachia</taxon>
        <taxon>Hyloidea</taxon>
        <taxon>Dendrobatidae</taxon>
        <taxon>Dendrobatinae</taxon>
        <taxon>Ranitomeya</taxon>
    </lineage>
</organism>
<dbReference type="EMBL" id="CAUEEQ010056028">
    <property type="protein sequence ID" value="CAJ0962872.1"/>
    <property type="molecule type" value="Genomic_DNA"/>
</dbReference>
<reference evidence="1" key="1">
    <citation type="submission" date="2023-07" db="EMBL/GenBank/DDBJ databases">
        <authorList>
            <person name="Stuckert A."/>
        </authorList>
    </citation>
    <scope>NUCLEOTIDE SEQUENCE</scope>
</reference>
<protein>
    <submittedName>
        <fullName evidence="1">Uncharacterized protein</fullName>
    </submittedName>
</protein>
<dbReference type="Proteomes" id="UP001176940">
    <property type="component" value="Unassembled WGS sequence"/>
</dbReference>
<name>A0ABN9M9X3_9NEOB</name>
<comment type="caution">
    <text evidence="1">The sequence shown here is derived from an EMBL/GenBank/DDBJ whole genome shotgun (WGS) entry which is preliminary data.</text>
</comment>
<accession>A0ABN9M9X3</accession>
<proteinExistence type="predicted"/>
<keyword evidence="2" id="KW-1185">Reference proteome</keyword>
<evidence type="ECO:0000313" key="2">
    <source>
        <dbReference type="Proteomes" id="UP001176940"/>
    </source>
</evidence>
<sequence>MTLPFTSRFEHLLYGKVNKYTFALAGSHFELSLYEKMSANDQEFVRALIDMYRSLPLLVEDQVCGLQQPFQEESCVRKTGGPLQAASSH</sequence>
<evidence type="ECO:0000313" key="1">
    <source>
        <dbReference type="EMBL" id="CAJ0962872.1"/>
    </source>
</evidence>
<gene>
    <name evidence="1" type="ORF">RIMI_LOCUS18406869</name>
</gene>